<dbReference type="Gene3D" id="2.60.40.2810">
    <property type="match status" value="1"/>
</dbReference>
<dbReference type="InterPro" id="IPR050971">
    <property type="entry name" value="Cadherin-domain_protein"/>
</dbReference>
<dbReference type="PROSITE" id="PS50041">
    <property type="entry name" value="C_TYPE_LECTIN_2"/>
    <property type="match status" value="1"/>
</dbReference>
<dbReference type="CDD" id="cd11304">
    <property type="entry name" value="Cadherin_repeat"/>
    <property type="match status" value="2"/>
</dbReference>
<dbReference type="InterPro" id="IPR040853">
    <property type="entry name" value="RapA2_cadherin-like"/>
</dbReference>
<dbReference type="GO" id="GO:0016020">
    <property type="term" value="C:membrane"/>
    <property type="evidence" value="ECO:0007669"/>
    <property type="project" value="UniProtKB-SubCell"/>
</dbReference>
<dbReference type="GO" id="GO:0005509">
    <property type="term" value="F:calcium ion binding"/>
    <property type="evidence" value="ECO:0007669"/>
    <property type="project" value="InterPro"/>
</dbReference>
<evidence type="ECO:0000256" key="7">
    <source>
        <dbReference type="ARBA" id="ARBA00023136"/>
    </source>
</evidence>
<dbReference type="NCBIfam" id="TIGR01965">
    <property type="entry name" value="VCBS_repeat"/>
    <property type="match status" value="5"/>
</dbReference>
<dbReference type="SMART" id="SM00112">
    <property type="entry name" value="CA"/>
    <property type="match status" value="2"/>
</dbReference>
<dbReference type="RefSeq" id="WP_066180793.1">
    <property type="nucleotide sequence ID" value="NZ_LQZT01000034.1"/>
</dbReference>
<dbReference type="InterPro" id="IPR015919">
    <property type="entry name" value="Cadherin-like_sf"/>
</dbReference>
<accession>A0A1C1YSL6</accession>
<evidence type="ECO:0000256" key="2">
    <source>
        <dbReference type="ARBA" id="ARBA00022692"/>
    </source>
</evidence>
<dbReference type="OrthoDB" id="8335338at2"/>
<dbReference type="InterPro" id="IPR010221">
    <property type="entry name" value="VCBS_dom"/>
</dbReference>
<evidence type="ECO:0000256" key="5">
    <source>
        <dbReference type="ARBA" id="ARBA00022889"/>
    </source>
</evidence>
<dbReference type="EMBL" id="LQZT01000034">
    <property type="protein sequence ID" value="OCW56502.1"/>
    <property type="molecule type" value="Genomic_DNA"/>
</dbReference>
<keyword evidence="3" id="KW-0677">Repeat</keyword>
<keyword evidence="11" id="KW-1185">Reference proteome</keyword>
<dbReference type="Gene3D" id="3.10.100.10">
    <property type="entry name" value="Mannose-Binding Protein A, subunit A"/>
    <property type="match status" value="1"/>
</dbReference>
<evidence type="ECO:0000259" key="9">
    <source>
        <dbReference type="PROSITE" id="PS50268"/>
    </source>
</evidence>
<feature type="domain" description="C-type lectin" evidence="8">
    <location>
        <begin position="2363"/>
        <end position="2486"/>
    </location>
</feature>
<evidence type="ECO:0000256" key="1">
    <source>
        <dbReference type="ARBA" id="ARBA00004370"/>
    </source>
</evidence>
<dbReference type="Gene3D" id="2.60.40.60">
    <property type="entry name" value="Cadherins"/>
    <property type="match status" value="2"/>
</dbReference>
<dbReference type="GO" id="GO:0007156">
    <property type="term" value="P:homophilic cell adhesion via plasma membrane adhesion molecules"/>
    <property type="evidence" value="ECO:0007669"/>
    <property type="project" value="InterPro"/>
</dbReference>
<gene>
    <name evidence="10" type="ORF">AWJ14_16255</name>
</gene>
<keyword evidence="5" id="KW-0130">Cell adhesion</keyword>
<evidence type="ECO:0000313" key="11">
    <source>
        <dbReference type="Proteomes" id="UP000094795"/>
    </source>
</evidence>
<dbReference type="SUPFAM" id="SSF56436">
    <property type="entry name" value="C-type lectin-like"/>
    <property type="match status" value="1"/>
</dbReference>
<proteinExistence type="predicted"/>
<dbReference type="NCBIfam" id="NF012211">
    <property type="entry name" value="tand_rpt_95"/>
    <property type="match status" value="3"/>
</dbReference>
<evidence type="ECO:0000313" key="10">
    <source>
        <dbReference type="EMBL" id="OCW56502.1"/>
    </source>
</evidence>
<name>A0A1C1YSL6_9HYPH</name>
<evidence type="ECO:0000256" key="6">
    <source>
        <dbReference type="ARBA" id="ARBA00022989"/>
    </source>
</evidence>
<feature type="domain" description="Cadherin" evidence="9">
    <location>
        <begin position="2005"/>
        <end position="2100"/>
    </location>
</feature>
<dbReference type="PANTHER" id="PTHR24025:SF23">
    <property type="entry name" value="NEURAL-CADHERIN"/>
    <property type="match status" value="1"/>
</dbReference>
<evidence type="ECO:0000259" key="8">
    <source>
        <dbReference type="PROSITE" id="PS50041"/>
    </source>
</evidence>
<dbReference type="InterPro" id="IPR016187">
    <property type="entry name" value="CTDL_fold"/>
</dbReference>
<dbReference type="Pfam" id="PF17963">
    <property type="entry name" value="Big_9"/>
    <property type="match status" value="4"/>
</dbReference>
<dbReference type="Pfam" id="PF17803">
    <property type="entry name" value="Cadherin_4"/>
    <property type="match status" value="1"/>
</dbReference>
<keyword evidence="6" id="KW-1133">Transmembrane helix</keyword>
<dbReference type="GO" id="GO:0005911">
    <property type="term" value="C:cell-cell junction"/>
    <property type="evidence" value="ECO:0007669"/>
    <property type="project" value="TreeGrafter"/>
</dbReference>
<dbReference type="InterPro" id="IPR016186">
    <property type="entry name" value="C-type_lectin-like/link_sf"/>
</dbReference>
<dbReference type="PANTHER" id="PTHR24025">
    <property type="entry name" value="DESMOGLEIN FAMILY MEMBER"/>
    <property type="match status" value="1"/>
</dbReference>
<dbReference type="SUPFAM" id="SSF49313">
    <property type="entry name" value="Cadherin-like"/>
    <property type="match status" value="2"/>
</dbReference>
<dbReference type="InterPro" id="IPR001304">
    <property type="entry name" value="C-type_lectin-like"/>
</dbReference>
<feature type="domain" description="Cadherin" evidence="9">
    <location>
        <begin position="1290"/>
        <end position="1393"/>
    </location>
</feature>
<dbReference type="PROSITE" id="PS00018">
    <property type="entry name" value="EF_HAND_1"/>
    <property type="match status" value="1"/>
</dbReference>
<evidence type="ECO:0000256" key="4">
    <source>
        <dbReference type="ARBA" id="ARBA00022837"/>
    </source>
</evidence>
<dbReference type="PROSITE" id="PS50268">
    <property type="entry name" value="CADHERIN_2"/>
    <property type="match status" value="2"/>
</dbReference>
<keyword evidence="4" id="KW-0106">Calcium</keyword>
<keyword evidence="2" id="KW-0812">Transmembrane</keyword>
<evidence type="ECO:0008006" key="12">
    <source>
        <dbReference type="Google" id="ProtNLM"/>
    </source>
</evidence>
<keyword evidence="7" id="KW-0472">Membrane</keyword>
<dbReference type="InterPro" id="IPR018247">
    <property type="entry name" value="EF_Hand_1_Ca_BS"/>
</dbReference>
<dbReference type="STRING" id="1480615.AWJ14_16255"/>
<dbReference type="Proteomes" id="UP000094795">
    <property type="component" value="Unassembled WGS sequence"/>
</dbReference>
<sequence length="3208" mass="326058">MTTDGGIYSSQTIALDERSDNAGEALVLAQAGSDVGVPEAPAAAETGAPAVVTLVPDQDNTVVLAADVSLEAIQLDGDDLILVQPDGSEIRIVGGAIDLPTFILGGIEVPQGVLVAALSTSGFNVAAGPDNTTVVTQPGTTGSGGDFESAGGASLTDGEPQALIGLLGDTSADSDAPAGGELLMDGGNIAARLTGGAVTGALVETVDNPGGVDADPVAATGRITFFDPDFGETRTADVTARSLVDQQLNGGGSLTAAQVQDLLDGFSLDTAGGVTVESTSPSGGAIDWTYALGNGAVDFLAAGETITLSFDVEIRDGLFASVQTVTITVTGTNDSPVVASADVTGGVTELVMPTGNLTDSGTISFSDVDLSDTHSINPTIVSSANALGTLTASVTQDTTGTGTGGEITWNYSVAASAVEYLGANDTKVETFTLTLEDGHGGTVERTVTVTIQGTNDAPVVSIVQPAAVLEAADAHAQDIAAVPGTITVTDADIGDTLTATVEGSPTLVWSGGTLSAQQVADLTAALATGRLSFGSAIVSNGGAQTIDYSWDPAAADLDFLAAGQTLTVRYDVTVSDATASAVAQPLSFTITGTNDAPVAVRDYGGNDAAFRMTEDDGFRIFDVRANDTLDPDSGASNSVTLVGGVSFSGLPGMTEANVEVTVTADNQIRVELKGSQWDQLVNGQTGFIQIGYRLHGDNGEFSTNQLMVRVSGVNDAPVLDPAADLSVTLSEDAGLPGVGGGTLVSELVDRGGSLDNVSDDGSFTGIAIIDQNNDHGTWYYSLNNGASWISFQTVSDTHALTLSSTARIAFVPDADYNGAVTDGLTIRAWDGNGGGNGGYWPIPATGGTTGYSTATDTVSLTVTAVNDAPTLSITQPAAVSEAVDAHAQDIAPVSGSLSVSDPDIGDTLTASVGAGPVLVWSGGALSAQQVADLTAALATGRLTLGNPVTATGGAQTIDYSWDPAAADLDFLAAGQTLTVRYGISVSDATTTSGLQPLAFTITGTNDAPVARLDSGSNDAAFRMSEDDSFRIFDVLANDTLDPDSGASNTVTVVGGVSFYFLPAGVTADNVLVTVTADNQIRVELLGDEWNQMANGQTGFIQINYRLHGNAGEFASSQLVVRVSGVNDAPVLDATASPSILVSEDAALPGIGGGTAVSDLVAREGEGGLDNVTDDNSFTGIAITGQNTANGTWYYTVDNGAHWFAITPVSDSHALTLGPDARLAFVPNADYSGTVDEALTFRAWDGNGGGNGGYWTISTTGGTTGYSTATDTVSLTVTAVNDDPVIISNGGGATAAINVAENTTAVTTVAASDVDGDTPQYAILETAGTDFAFFTIDATTGVLTFVAAPDYEAPADADLDNVYRIDVQVSDGNGGSDVQRINVTVTDVPEAPTAVTDSGSTDEDTAVTFSVADLTGNDTNPPGAQPLTITGVSGAVNGTVSLVAGVITFTPDAHFSGQASFNYTLSNGAGTDTGVVLVTVAPIADAPELGVFSDAIAPLDDSFRVQTGNGARSSVTALDNGRYLVTWEAPDGSDYGIFGRIYSADDVAEGPEFLVNTFTSSFQRFSAAAGLETGGFVVTWSSFGPDGNAYDIVAQRFDANGGKIGGEFLVNNLFTSGQQAWSSVAALESGGFVITWRATTGGSDPYEIQARVFDAGGNPAGNEFHVNTISAGYQDSPEVAALPGGGFVITWDSQLGDGDGYGIFGQRYDGSGTPVGPEFPVNTQTAGDQRSPDVAVLADGGFVVVWTTGDANQEVHGQRFDAAGNKVEAEFEVNTTTTGNQNNSTVIALSDGGFLVSWLSNGNSGASTGLYGQRYDANGDPVGSETRLGGAVTEVGSVETLSTGPSIAELSDGTIVVTWGLGAGGANGVSVQHFILGTSAEGAEDTAVAQPAVRATLVDIDGSETLSVSISAVPVGATLGDGTHSFTATLGVTEVDVTGWNLATLTLTPPANYHGTFDLTVTATATEGVGGDTATSTLTVPVSIAAVNDAPEITSNGGGDTAAIDVAENSTAVTTVTSGDIDGDTPQYAILQTAGTDFARFTIDPSTGVVSFVAAPNYEIPQDVDLDNRYEIDVQVSDGHGGTDVQHIVVTVTDVAEAPTAVTDSLTTDEDTALTFNVADLIANDTNPAGSQPLTITAVFGATHGTVQLSAGVITFTPDTDFSGQASFGYTLSNGEGTDTGTVNVTVTASNDAPGLTGLDNATFLENTVNAAPQIIDADVTLTDPDSANFAGGSVTVSGFVAGEDTIGLNSGNGFTVSGAQVSYNGQYIGNLAGGSGATPFSVSFNAFATPAVVEKLIENLTFANSSDNPTATRTLTISVSDGDGGTTDVTTEITVTPEADAPLAVAANDYINPVPENWYWNAENGHIYQYVSGNSTWFASKAAAAAAISGDSYLATVTSASENAFINGIAPARIHLGGSDEAQEGVWRWVTGPEAGQIFWNGGPAPSGSAEVDAYTNWSAENPGDATGLGTGEDYLATDKDKLWNDIDASNSAIQQSFGYVIEAGGLNTSAYAAITEDAPFTFSESWLLANDANAPAHILSVSNSAAGATVTYNAATGEITYDARTSASLQTMGVGESRPDTFTYTMSDGHGGTTTATVTVEVQGVYDAPVIANASFETPDTASYVYNPANAGWTFTGASGNGTGIEQTGGAFGAPTAAGQQAAFVQNAGFLQQQVNIEAGTYTLSLAAAARGAQPVGGVTGGNPVKVFLDGVEIGSFSPSSATQFNEHRIEFTVATSGAHVLRFEGQTPAVSGNDATTFLDAVTIYPHETLTRTISFESFSHPGQAYGNIGGVHEGLQWHNFRFNETDEDLSTRGTQRSGQNVAYNLNGGTASVEAVSGTMDLVGGWFSAQTNTSMNLVVRAYVDGTSEPVGTMTVALSLKQPVWVDFSDLPGFENVDRIEFQGVNNGGNGNTYFMMDDLVVNVACSSDPIVLDLNGDGLHFTDAAFDLDQDGVADRIGWPSGGDGLLVADLDGSGAIEHGNEVFSPGFNGGDFADSLDALASFDSNGDGRIDAGDLRFGDIKLWVDGNGDGLTDAGELLSLDEAGIAAIDLGAAARDYVTDGQHVFAQGDFVMVDGSTGSYFGLDLGPVVATDASGGAPAGGDAADTFVFDAAALSQAFDGGIGDLIADYGTGEGDLVDLSELLNAATLPADGGEGSTGEAFAAQNMDGIGDTVIFDHASDFTATGGLDVLKILVEDDGAAAMNPV</sequence>
<dbReference type="InterPro" id="IPR002126">
    <property type="entry name" value="Cadherin-like_dom"/>
</dbReference>
<organism evidence="10 11">
    <name type="scientific">Hoeflea olei</name>
    <dbReference type="NCBI Taxonomy" id="1480615"/>
    <lineage>
        <taxon>Bacteria</taxon>
        <taxon>Pseudomonadati</taxon>
        <taxon>Pseudomonadota</taxon>
        <taxon>Alphaproteobacteria</taxon>
        <taxon>Hyphomicrobiales</taxon>
        <taxon>Rhizobiaceae</taxon>
        <taxon>Hoeflea</taxon>
    </lineage>
</organism>
<comment type="caution">
    <text evidence="10">The sequence shown here is derived from an EMBL/GenBank/DDBJ whole genome shotgun (WGS) entry which is preliminary data.</text>
</comment>
<reference evidence="10 11" key="1">
    <citation type="submission" date="2015-12" db="EMBL/GenBank/DDBJ databases">
        <authorList>
            <person name="Shamseldin A."/>
            <person name="Moawad H."/>
            <person name="Abd El-Rahim W.M."/>
            <person name="Sadowsky M.J."/>
        </authorList>
    </citation>
    <scope>NUCLEOTIDE SEQUENCE [LARGE SCALE GENOMIC DNA]</scope>
    <source>
        <strain evidence="10 11">JC234</strain>
    </source>
</reference>
<evidence type="ECO:0000256" key="3">
    <source>
        <dbReference type="ARBA" id="ARBA00022737"/>
    </source>
</evidence>
<comment type="subcellular location">
    <subcellularLocation>
        <location evidence="1">Membrane</location>
    </subcellularLocation>
</comment>
<protein>
    <recommendedName>
        <fullName evidence="12">Cadherin domain-containing protein</fullName>
    </recommendedName>
</protein>